<keyword evidence="1" id="KW-0812">Transmembrane</keyword>
<reference evidence="2 3" key="1">
    <citation type="submission" date="2017-10" db="EMBL/GenBank/DDBJ databases">
        <title>Massilia psychrophilum sp. nov., a novel purple-pigmented bacterium isolated from Tianshan glacier, Xinjiang Municipality, China.</title>
        <authorList>
            <person name="Wang H."/>
        </authorList>
    </citation>
    <scope>NUCLEOTIDE SEQUENCE [LARGE SCALE GENOMIC DNA]</scope>
    <source>
        <strain evidence="2 3">JCM 30074</strain>
    </source>
</reference>
<dbReference type="AlphaFoldDB" id="A0A2G8TK16"/>
<keyword evidence="1" id="KW-0472">Membrane</keyword>
<feature type="transmembrane region" description="Helical" evidence="1">
    <location>
        <begin position="85"/>
        <end position="106"/>
    </location>
</feature>
<gene>
    <name evidence="2" type="ORF">CR105_04820</name>
</gene>
<protein>
    <submittedName>
        <fullName evidence="2">Uncharacterized protein</fullName>
    </submittedName>
</protein>
<feature type="transmembrane region" description="Helical" evidence="1">
    <location>
        <begin position="16"/>
        <end position="35"/>
    </location>
</feature>
<dbReference type="Proteomes" id="UP000230390">
    <property type="component" value="Unassembled WGS sequence"/>
</dbReference>
<comment type="caution">
    <text evidence="2">The sequence shown here is derived from an EMBL/GenBank/DDBJ whole genome shotgun (WGS) entry which is preliminary data.</text>
</comment>
<sequence length="110" mass="12046">MRDHFWSRLLRGTLPLIVWAAHWFAAYALVAAQCSPAAISPESPRRWMLWVLSALALGACALMLWRARKTLAHAGGDISLLDWAAAGSAVLATMGIVWTTLPMLMIDGCR</sequence>
<feature type="transmembrane region" description="Helical" evidence="1">
    <location>
        <begin position="47"/>
        <end position="65"/>
    </location>
</feature>
<keyword evidence="3" id="KW-1185">Reference proteome</keyword>
<name>A0A2G8TK16_9BURK</name>
<organism evidence="2 3">
    <name type="scientific">Massilia eurypsychrophila</name>
    <dbReference type="NCBI Taxonomy" id="1485217"/>
    <lineage>
        <taxon>Bacteria</taxon>
        <taxon>Pseudomonadati</taxon>
        <taxon>Pseudomonadota</taxon>
        <taxon>Betaproteobacteria</taxon>
        <taxon>Burkholderiales</taxon>
        <taxon>Oxalobacteraceae</taxon>
        <taxon>Telluria group</taxon>
        <taxon>Massilia</taxon>
    </lineage>
</organism>
<proteinExistence type="predicted"/>
<evidence type="ECO:0000256" key="1">
    <source>
        <dbReference type="SAM" id="Phobius"/>
    </source>
</evidence>
<evidence type="ECO:0000313" key="2">
    <source>
        <dbReference type="EMBL" id="PIL46395.1"/>
    </source>
</evidence>
<evidence type="ECO:0000313" key="3">
    <source>
        <dbReference type="Proteomes" id="UP000230390"/>
    </source>
</evidence>
<keyword evidence="1" id="KW-1133">Transmembrane helix</keyword>
<accession>A0A2G8TK16</accession>
<dbReference type="EMBL" id="PDOC01000002">
    <property type="protein sequence ID" value="PIL46395.1"/>
    <property type="molecule type" value="Genomic_DNA"/>
</dbReference>